<evidence type="ECO:0000313" key="1">
    <source>
        <dbReference type="EMBL" id="KAK7486189.1"/>
    </source>
</evidence>
<dbReference type="AlphaFoldDB" id="A0ABD0KGF6"/>
<comment type="caution">
    <text evidence="1">The sequence shown here is derived from an EMBL/GenBank/DDBJ whole genome shotgun (WGS) entry which is preliminary data.</text>
</comment>
<proteinExistence type="predicted"/>
<reference evidence="1 2" key="1">
    <citation type="journal article" date="2023" name="Sci. Data">
        <title>Genome assembly of the Korean intertidal mud-creeper Batillaria attramentaria.</title>
        <authorList>
            <person name="Patra A.K."/>
            <person name="Ho P.T."/>
            <person name="Jun S."/>
            <person name="Lee S.J."/>
            <person name="Kim Y."/>
            <person name="Won Y.J."/>
        </authorList>
    </citation>
    <scope>NUCLEOTIDE SEQUENCE [LARGE SCALE GENOMIC DNA]</scope>
    <source>
        <strain evidence="1">Wonlab-2016</strain>
    </source>
</reference>
<accession>A0ABD0KGF6</accession>
<keyword evidence="2" id="KW-1185">Reference proteome</keyword>
<organism evidence="1 2">
    <name type="scientific">Batillaria attramentaria</name>
    <dbReference type="NCBI Taxonomy" id="370345"/>
    <lineage>
        <taxon>Eukaryota</taxon>
        <taxon>Metazoa</taxon>
        <taxon>Spiralia</taxon>
        <taxon>Lophotrochozoa</taxon>
        <taxon>Mollusca</taxon>
        <taxon>Gastropoda</taxon>
        <taxon>Caenogastropoda</taxon>
        <taxon>Sorbeoconcha</taxon>
        <taxon>Cerithioidea</taxon>
        <taxon>Batillariidae</taxon>
        <taxon>Batillaria</taxon>
    </lineage>
</organism>
<protein>
    <submittedName>
        <fullName evidence="1">Uncharacterized protein</fullName>
    </submittedName>
</protein>
<sequence length="123" mass="13401">MPCGRQWCGGVQVVHRSNTTTGSSAAEFDACHLPKKVAGIDDKMTGTKGSQLLSRTKPAVRTLACVAPCRQFWRQNHQRGCCCFVMYGHVYASLCHPDKESTVGAADWLAEVTYNSINPVIGK</sequence>
<evidence type="ECO:0000313" key="2">
    <source>
        <dbReference type="Proteomes" id="UP001519460"/>
    </source>
</evidence>
<dbReference type="Proteomes" id="UP001519460">
    <property type="component" value="Unassembled WGS sequence"/>
</dbReference>
<dbReference type="EMBL" id="JACVVK020000182">
    <property type="protein sequence ID" value="KAK7486189.1"/>
    <property type="molecule type" value="Genomic_DNA"/>
</dbReference>
<name>A0ABD0KGF6_9CAEN</name>
<gene>
    <name evidence="1" type="ORF">BaRGS_00022512</name>
</gene>